<dbReference type="InterPro" id="IPR025554">
    <property type="entry name" value="DUF4140"/>
</dbReference>
<evidence type="ECO:0000259" key="3">
    <source>
        <dbReference type="Pfam" id="PF13598"/>
    </source>
</evidence>
<organism evidence="5 6">
    <name type="scientific">Colletotrichum incanum</name>
    <name type="common">Soybean anthracnose fungus</name>
    <dbReference type="NCBI Taxonomy" id="1573173"/>
    <lineage>
        <taxon>Eukaryota</taxon>
        <taxon>Fungi</taxon>
        <taxon>Dikarya</taxon>
        <taxon>Ascomycota</taxon>
        <taxon>Pezizomycotina</taxon>
        <taxon>Sordariomycetes</taxon>
        <taxon>Hypocreomycetidae</taxon>
        <taxon>Glomerellales</taxon>
        <taxon>Glomerellaceae</taxon>
        <taxon>Colletotrichum</taxon>
        <taxon>Colletotrichum spaethianum species complex</taxon>
    </lineage>
</organism>
<protein>
    <submittedName>
        <fullName evidence="5">Mucoidy inhibitor-like protein</fullName>
    </submittedName>
</protein>
<feature type="compositionally biased region" description="Basic and acidic residues" evidence="2">
    <location>
        <begin position="224"/>
        <end position="236"/>
    </location>
</feature>
<feature type="coiled-coil region" evidence="1">
    <location>
        <begin position="451"/>
        <end position="493"/>
    </location>
</feature>
<sequence length="796" mass="89169">LSEIHYHFQNRHTSSTSNMDATNHKEYHVRDLATLSVTLFPTKAQVVRDLKNLPLNSGTNEITIFGLSPTVDESTIKVEGTGSAVITDIAVELLPNRDIFQDIYPESDDDDHDGVPDTDSDHGDNEEDPVDSPGLTILRSRLRQLRDEERCAKEAVESASSRLKILDAYGKSLDRRKGIDIAQSMETYRAERERIFQDHTTGMIRVQDNSKLLNAALAEERRLVKQQEKETAGEARKKAKARKDREKEKQKDERIREERRKEKDRIRKERELFWPRLCYSVRVTLETANFTPISSRRGSLSSDTAQAFTPTLEKADGGDLTCNLSFSYVTSSAFWAPSYDLQLLTTNNTGTLCYDAQITNKTSETWTNCKVILSTSQTLFAGLENNIPTLKSWNIKLADKHDNREGPDILCSLEERNQRKQWRRSQQATTHNSKPRGGLFGIDSVASTFPSQQQQQQLTDYQMQLMLLEQQSKRRHQMQVAQQQQQQQQQQQKQQAMQQWVPCNQTQPAQTGMVDFSSMTFADPLVSDRELENFDFNVFLASESAALGQDENIDFQESAVEETGFTTTYDLPGTKTLTPRSTTSKQRVARLNFSNIAFSHTIIAKYKSVAYLEAKICNSSKLTLLKAETSLTLDGTFMGRTQLPRCSDGDSFSLGLGIDPAIKVNYPKVDVRRTTTGVFTKENSSVYTRSVTITNTRTSSGRPMSLLVLDQVPVSEDERLKVDVLTPKGLLLDGPGVSTGSPGREGKEGIDWGKATAALKKGGQVNWQVTLNAGKAVKLGLEYVVVVPAGDSAIEC</sequence>
<dbReference type="InterPro" id="IPR011935">
    <property type="entry name" value="CHP02231"/>
</dbReference>
<evidence type="ECO:0000313" key="5">
    <source>
        <dbReference type="EMBL" id="KZL87525.1"/>
    </source>
</evidence>
<comment type="caution">
    <text evidence="5">The sequence shown here is derived from an EMBL/GenBank/DDBJ whole genome shotgun (WGS) entry which is preliminary data.</text>
</comment>
<accession>A0A162PSP5</accession>
<evidence type="ECO:0000256" key="2">
    <source>
        <dbReference type="SAM" id="MobiDB-lite"/>
    </source>
</evidence>
<feature type="region of interest" description="Disordered" evidence="2">
    <location>
        <begin position="420"/>
        <end position="444"/>
    </location>
</feature>
<dbReference type="Pfam" id="PF13598">
    <property type="entry name" value="DUF4139"/>
    <property type="match status" value="1"/>
</dbReference>
<feature type="domain" description="DUF4139" evidence="3">
    <location>
        <begin position="324"/>
        <end position="788"/>
    </location>
</feature>
<evidence type="ECO:0000256" key="1">
    <source>
        <dbReference type="SAM" id="Coils"/>
    </source>
</evidence>
<feature type="non-terminal residue" evidence="5">
    <location>
        <position position="1"/>
    </location>
</feature>
<feature type="compositionally biased region" description="Basic and acidic residues" evidence="2">
    <location>
        <begin position="113"/>
        <end position="123"/>
    </location>
</feature>
<feature type="region of interest" description="Disordered" evidence="2">
    <location>
        <begin position="224"/>
        <end position="262"/>
    </location>
</feature>
<feature type="domain" description="DUF4140" evidence="4">
    <location>
        <begin position="37"/>
        <end position="166"/>
    </location>
</feature>
<evidence type="ECO:0000313" key="6">
    <source>
        <dbReference type="Proteomes" id="UP000076584"/>
    </source>
</evidence>
<dbReference type="Pfam" id="PF13600">
    <property type="entry name" value="DUF4140"/>
    <property type="match status" value="1"/>
</dbReference>
<dbReference type="InterPro" id="IPR037291">
    <property type="entry name" value="DUF4139"/>
</dbReference>
<dbReference type="Proteomes" id="UP000076584">
    <property type="component" value="Unassembled WGS sequence"/>
</dbReference>
<dbReference type="STRING" id="1573173.A0A162PSP5"/>
<dbReference type="EMBL" id="LFIW01000219">
    <property type="protein sequence ID" value="KZL87525.1"/>
    <property type="molecule type" value="Genomic_DNA"/>
</dbReference>
<evidence type="ECO:0000259" key="4">
    <source>
        <dbReference type="Pfam" id="PF13600"/>
    </source>
</evidence>
<reference evidence="5 6" key="1">
    <citation type="submission" date="2015-06" db="EMBL/GenBank/DDBJ databases">
        <title>Survival trade-offs in plant roots during colonization by closely related pathogenic and mutualistic fungi.</title>
        <authorList>
            <person name="Hacquard S."/>
            <person name="Kracher B."/>
            <person name="Hiruma K."/>
            <person name="Weinman A."/>
            <person name="Muench P."/>
            <person name="Garrido Oter R."/>
            <person name="Ver Loren van Themaat E."/>
            <person name="Dallerey J.-F."/>
            <person name="Damm U."/>
            <person name="Henrissat B."/>
            <person name="Lespinet O."/>
            <person name="Thon M."/>
            <person name="Kemen E."/>
            <person name="McHardy A.C."/>
            <person name="Schulze-Lefert P."/>
            <person name="O'Connell R.J."/>
        </authorList>
    </citation>
    <scope>NUCLEOTIDE SEQUENCE [LARGE SCALE GENOMIC DNA]</scope>
    <source>
        <strain evidence="5 6">MAFF 238704</strain>
    </source>
</reference>
<dbReference type="PANTHER" id="PTHR31005:SF8">
    <property type="entry name" value="DUF4139 DOMAIN-CONTAINING PROTEIN"/>
    <property type="match status" value="1"/>
</dbReference>
<dbReference type="AlphaFoldDB" id="A0A162PSP5"/>
<proteinExistence type="predicted"/>
<feature type="coiled-coil region" evidence="1">
    <location>
        <begin position="135"/>
        <end position="162"/>
    </location>
</feature>
<feature type="region of interest" description="Disordered" evidence="2">
    <location>
        <begin position="102"/>
        <end position="133"/>
    </location>
</feature>
<dbReference type="PANTHER" id="PTHR31005">
    <property type="entry name" value="DUF4139 DOMAIN-CONTAINING PROTEIN"/>
    <property type="match status" value="1"/>
</dbReference>
<gene>
    <name evidence="5" type="ORF">CI238_01459</name>
</gene>
<keyword evidence="1" id="KW-0175">Coiled coil</keyword>
<keyword evidence="6" id="KW-1185">Reference proteome</keyword>
<feature type="compositionally biased region" description="Basic and acidic residues" evidence="2">
    <location>
        <begin position="243"/>
        <end position="262"/>
    </location>
</feature>
<name>A0A162PSP5_COLIC</name>